<feature type="non-terminal residue" evidence="1">
    <location>
        <position position="1"/>
    </location>
</feature>
<sequence>LRRAAAEGEGGPAAVRALGMYLGRMRRTLTLAKSGAGLQEAAKASGVFWKSEREFLRQARTWTLPELDRIQPEVLAADKACKTAGSPDALIAERLALQIAGRAKRLGL</sequence>
<keyword evidence="2" id="KW-1185">Reference proteome</keyword>
<protein>
    <submittedName>
        <fullName evidence="1">DNA polymerase III subunit delta</fullName>
    </submittedName>
</protein>
<organism evidence="1 2">
    <name type="scientific">Phenylobacterium ferrooxidans</name>
    <dbReference type="NCBI Taxonomy" id="2982689"/>
    <lineage>
        <taxon>Bacteria</taxon>
        <taxon>Pseudomonadati</taxon>
        <taxon>Pseudomonadota</taxon>
        <taxon>Alphaproteobacteria</taxon>
        <taxon>Caulobacterales</taxon>
        <taxon>Caulobacteraceae</taxon>
        <taxon>Phenylobacterium</taxon>
    </lineage>
</organism>
<proteinExistence type="predicted"/>
<evidence type="ECO:0000313" key="1">
    <source>
        <dbReference type="EMBL" id="MFD3264897.1"/>
    </source>
</evidence>
<reference evidence="1 2" key="1">
    <citation type="submission" date="2022-09" db="EMBL/GenBank/DDBJ databases">
        <title>New species of Phenylobacterium.</title>
        <authorList>
            <person name="Mieszkin S."/>
        </authorList>
    </citation>
    <scope>NUCLEOTIDE SEQUENCE [LARGE SCALE GENOMIC DNA]</scope>
    <source>
        <strain evidence="1 2">HK31-G</strain>
    </source>
</reference>
<comment type="caution">
    <text evidence="1">The sequence shown here is derived from an EMBL/GenBank/DDBJ whole genome shotgun (WGS) entry which is preliminary data.</text>
</comment>
<accession>A0ABW6CXI0</accession>
<evidence type="ECO:0000313" key="2">
    <source>
        <dbReference type="Proteomes" id="UP001598130"/>
    </source>
</evidence>
<dbReference type="Proteomes" id="UP001598130">
    <property type="component" value="Unassembled WGS sequence"/>
</dbReference>
<dbReference type="SUPFAM" id="SSF48019">
    <property type="entry name" value="post-AAA+ oligomerization domain-like"/>
    <property type="match status" value="1"/>
</dbReference>
<gene>
    <name evidence="1" type="ORF">OCL97_13115</name>
</gene>
<name>A0ABW6CXI0_9CAUL</name>
<dbReference type="Gene3D" id="1.20.272.10">
    <property type="match status" value="1"/>
</dbReference>
<dbReference type="InterPro" id="IPR008921">
    <property type="entry name" value="DNA_pol3_clamp-load_cplx_C"/>
</dbReference>
<dbReference type="EMBL" id="JAOTJD010000023">
    <property type="protein sequence ID" value="MFD3264897.1"/>
    <property type="molecule type" value="Genomic_DNA"/>
</dbReference>